<evidence type="ECO:0000313" key="3">
    <source>
        <dbReference type="EMBL" id="PUX16979.1"/>
    </source>
</evidence>
<dbReference type="NCBIfam" id="NF045617">
    <property type="entry name" value="mostly_LP"/>
    <property type="match status" value="1"/>
</dbReference>
<name>A0A2T7AXF2_9ENTR</name>
<reference evidence="3 4" key="1">
    <citation type="submission" date="2016-12" db="EMBL/GenBank/DDBJ databases">
        <title>Analysis of the Molecular Diversity Among Cronobacter Species Isolated from Filth Flies Using a Pan Genomic DNA Microarray.</title>
        <authorList>
            <person name="Pava-Ripoll M."/>
            <person name="Tall B."/>
            <person name="Farber J."/>
            <person name="Fanning S."/>
            <person name="Lehner A."/>
            <person name="Stephan R."/>
            <person name="Pagotto F."/>
            <person name="Iverson C."/>
            <person name="Ziobro G."/>
            <person name="Miller A."/>
            <person name="Pearson R."/>
            <person name="Yan Q."/>
            <person name="Kim M."/>
            <person name="Jeong S."/>
            <person name="Park J."/>
            <person name="Jun S."/>
            <person name="Choi H."/>
            <person name="Chung T."/>
            <person name="Yoo Y."/>
            <person name="Park E."/>
            <person name="Hwang S."/>
            <person name="Lee B."/>
            <person name="Sathyamoorthy V."/>
            <person name="Carter L."/>
            <person name="Mammel M."/>
            <person name="Jackson S."/>
            <person name="Kothary M."/>
            <person name="Patel I."/>
            <person name="Grim C."/>
            <person name="Gopinath G."/>
            <person name="Gangiredla J."/>
            <person name="Chase H."/>
        </authorList>
    </citation>
    <scope>NUCLEOTIDE SEQUENCE [LARGE SCALE GENOMIC DNA]</scope>
    <source>
        <strain evidence="3 4">MOD1-Md1s</strain>
    </source>
</reference>
<gene>
    <name evidence="3" type="ORF">AUN14_05020</name>
    <name evidence="2" type="ORF">FZI19_04755</name>
</gene>
<dbReference type="Proteomes" id="UP000469927">
    <property type="component" value="Unassembled WGS sequence"/>
</dbReference>
<evidence type="ECO:0000313" key="5">
    <source>
        <dbReference type="Proteomes" id="UP000469927"/>
    </source>
</evidence>
<dbReference type="EMBL" id="WAGD01000011">
    <property type="protein sequence ID" value="KAB0884586.1"/>
    <property type="molecule type" value="Genomic_DNA"/>
</dbReference>
<keyword evidence="5" id="KW-1185">Reference proteome</keyword>
<dbReference type="OrthoDB" id="6565577at2"/>
<organism evidence="3 4">
    <name type="scientific">Cronobacter muytjensii</name>
    <dbReference type="NCBI Taxonomy" id="413501"/>
    <lineage>
        <taxon>Bacteria</taxon>
        <taxon>Pseudomonadati</taxon>
        <taxon>Pseudomonadota</taxon>
        <taxon>Gammaproteobacteria</taxon>
        <taxon>Enterobacterales</taxon>
        <taxon>Enterobacteriaceae</taxon>
        <taxon>Cronobacter</taxon>
    </lineage>
</organism>
<feature type="domain" description="DUF7480" evidence="1">
    <location>
        <begin position="32"/>
        <end position="126"/>
    </location>
</feature>
<dbReference type="InterPro" id="IPR055903">
    <property type="entry name" value="DUF7480"/>
</dbReference>
<protein>
    <recommendedName>
        <fullName evidence="1">DUF7480 domain-containing protein</fullName>
    </recommendedName>
</protein>
<evidence type="ECO:0000259" key="1">
    <source>
        <dbReference type="Pfam" id="PF24295"/>
    </source>
</evidence>
<accession>A0A2T7AXF2</accession>
<dbReference type="RefSeq" id="WP_075192556.1">
    <property type="nucleotide sequence ID" value="NZ_JADKNN010000018.1"/>
</dbReference>
<dbReference type="EMBL" id="MSAE01000005">
    <property type="protein sequence ID" value="PUX16979.1"/>
    <property type="molecule type" value="Genomic_DNA"/>
</dbReference>
<reference evidence="2 5" key="2">
    <citation type="submission" date="2019-08" db="EMBL/GenBank/DDBJ databases">
        <title>Prevalence, distribution, and phylogeny of type two toxin-antitoxin genes possessed by Cronobacter species where C. sakazakii homologs follow sequence type lineages.</title>
        <authorList>
            <person name="Finkelstein S."/>
            <person name="Negrete F."/>
            <person name="Jang H."/>
            <person name="Gopinath G.R."/>
            <person name="Tall B.D."/>
        </authorList>
    </citation>
    <scope>NUCLEOTIDE SEQUENCE [LARGE SCALE GENOMIC DNA]</scope>
    <source>
        <strain evidence="2 5">MOD1_GK1257</strain>
    </source>
</reference>
<sequence length="140" mass="15394">MDADKITKYTLVAMAFLLSGCPGPMDPVPVEEPAQVRLLGNRVCITTPAGTGEKIFSVHISNGAGQEIYKTFSRYAQQPVVAHGECLPTFGFEFKPGNRYAAFYQTEKNATEPGKTYAVSFSLEQNENGSFRLTSYRRNG</sequence>
<evidence type="ECO:0000313" key="4">
    <source>
        <dbReference type="Proteomes" id="UP000244378"/>
    </source>
</evidence>
<dbReference type="PROSITE" id="PS51257">
    <property type="entry name" value="PROKAR_LIPOPROTEIN"/>
    <property type="match status" value="1"/>
</dbReference>
<dbReference type="InterPro" id="IPR054657">
    <property type="entry name" value="T6SS_periplasmic_put"/>
</dbReference>
<proteinExistence type="predicted"/>
<evidence type="ECO:0000313" key="2">
    <source>
        <dbReference type="EMBL" id="KAB0884586.1"/>
    </source>
</evidence>
<dbReference type="Proteomes" id="UP000244378">
    <property type="component" value="Unassembled WGS sequence"/>
</dbReference>
<comment type="caution">
    <text evidence="3">The sequence shown here is derived from an EMBL/GenBank/DDBJ whole genome shotgun (WGS) entry which is preliminary data.</text>
</comment>
<dbReference type="Pfam" id="PF24295">
    <property type="entry name" value="DUF7480"/>
    <property type="match status" value="1"/>
</dbReference>
<dbReference type="AlphaFoldDB" id="A0A2T7AXF2"/>